<evidence type="ECO:0000313" key="16">
    <source>
        <dbReference type="Proteomes" id="UP000289738"/>
    </source>
</evidence>
<feature type="transmembrane region" description="Helical" evidence="13">
    <location>
        <begin position="18"/>
        <end position="39"/>
    </location>
</feature>
<evidence type="ECO:0000256" key="6">
    <source>
        <dbReference type="ARBA" id="ARBA00022512"/>
    </source>
</evidence>
<evidence type="ECO:0000256" key="13">
    <source>
        <dbReference type="SAM" id="Phobius"/>
    </source>
</evidence>
<evidence type="ECO:0000256" key="2">
    <source>
        <dbReference type="ARBA" id="ARBA00005184"/>
    </source>
</evidence>
<feature type="active site" evidence="11">
    <location>
        <position position="423"/>
    </location>
</feature>
<evidence type="ECO:0000256" key="12">
    <source>
        <dbReference type="RuleBase" id="RU000589"/>
    </source>
</evidence>
<dbReference type="InterPro" id="IPR011050">
    <property type="entry name" value="Pectin_lyase_fold/virulence"/>
</dbReference>
<keyword evidence="8 12" id="KW-0378">Hydrolase</keyword>
<keyword evidence="13" id="KW-0812">Transmembrane</keyword>
<dbReference type="InterPro" id="IPR000070">
    <property type="entry name" value="Pectinesterase_cat"/>
</dbReference>
<organism evidence="15 16">
    <name type="scientific">Arachis hypogaea</name>
    <name type="common">Peanut</name>
    <dbReference type="NCBI Taxonomy" id="3818"/>
    <lineage>
        <taxon>Eukaryota</taxon>
        <taxon>Viridiplantae</taxon>
        <taxon>Streptophyta</taxon>
        <taxon>Embryophyta</taxon>
        <taxon>Tracheophyta</taxon>
        <taxon>Spermatophyta</taxon>
        <taxon>Magnoliopsida</taxon>
        <taxon>eudicotyledons</taxon>
        <taxon>Gunneridae</taxon>
        <taxon>Pentapetalae</taxon>
        <taxon>rosids</taxon>
        <taxon>fabids</taxon>
        <taxon>Fabales</taxon>
        <taxon>Fabaceae</taxon>
        <taxon>Papilionoideae</taxon>
        <taxon>50 kb inversion clade</taxon>
        <taxon>dalbergioids sensu lato</taxon>
        <taxon>Dalbergieae</taxon>
        <taxon>Pterocarpus clade</taxon>
        <taxon>Arachis</taxon>
    </lineage>
</organism>
<keyword evidence="13" id="KW-1133">Transmembrane helix</keyword>
<dbReference type="PROSITE" id="PS00503">
    <property type="entry name" value="PECTINESTERASE_2"/>
    <property type="match status" value="1"/>
</dbReference>
<dbReference type="Gene3D" id="1.20.140.40">
    <property type="entry name" value="Invertase/pectin methylesterase inhibitor family protein"/>
    <property type="match status" value="1"/>
</dbReference>
<dbReference type="FunFam" id="2.160.20.10:FF:000029">
    <property type="entry name" value="Pectinesterase 4"/>
    <property type="match status" value="1"/>
</dbReference>
<protein>
    <recommendedName>
        <fullName evidence="5 12">Pectinesterase</fullName>
        <ecNumber evidence="5 12">3.1.1.11</ecNumber>
    </recommendedName>
</protein>
<dbReference type="Proteomes" id="UP000289738">
    <property type="component" value="Chromosome A01"/>
</dbReference>
<comment type="subcellular location">
    <subcellularLocation>
        <location evidence="1 12">Secreted</location>
        <location evidence="1 12">Cell wall</location>
    </subcellularLocation>
</comment>
<dbReference type="FunFam" id="1.20.140.40:FF:000001">
    <property type="entry name" value="Pectinesterase"/>
    <property type="match status" value="1"/>
</dbReference>
<comment type="pathway">
    <text evidence="2 12">Glycan metabolism; pectin degradation; 2-dehydro-3-deoxy-D-gluconate from pectin: step 1/5.</text>
</comment>
<dbReference type="GO" id="GO:0045490">
    <property type="term" value="P:pectin catabolic process"/>
    <property type="evidence" value="ECO:0007669"/>
    <property type="project" value="UniProtKB-UniRule"/>
</dbReference>
<comment type="similarity">
    <text evidence="3">In the N-terminal section; belongs to the PMEI family.</text>
</comment>
<evidence type="ECO:0000259" key="14">
    <source>
        <dbReference type="SMART" id="SM00856"/>
    </source>
</evidence>
<dbReference type="SMR" id="A0A445ELS7"/>
<dbReference type="UniPathway" id="UPA00545">
    <property type="reaction ID" value="UER00823"/>
</dbReference>
<comment type="similarity">
    <text evidence="4">In the C-terminal section; belongs to the pectinesterase family.</text>
</comment>
<comment type="function">
    <text evidence="12">Acts in the modification of cell walls via demethylesterification of cell wall pectin.</text>
</comment>
<dbReference type="GO" id="GO:0042545">
    <property type="term" value="P:cell wall modification"/>
    <property type="evidence" value="ECO:0007669"/>
    <property type="project" value="UniProtKB-UniRule"/>
</dbReference>
<dbReference type="NCBIfam" id="TIGR01614">
    <property type="entry name" value="PME_inhib"/>
    <property type="match status" value="1"/>
</dbReference>
<dbReference type="Pfam" id="PF04043">
    <property type="entry name" value="PMEI"/>
    <property type="match status" value="1"/>
</dbReference>
<dbReference type="EC" id="3.1.1.11" evidence="5 12"/>
<evidence type="ECO:0000313" key="15">
    <source>
        <dbReference type="EMBL" id="RYR76419.1"/>
    </source>
</evidence>
<dbReference type="PANTHER" id="PTHR31707">
    <property type="entry name" value="PECTINESTERASE"/>
    <property type="match status" value="1"/>
</dbReference>
<evidence type="ECO:0000256" key="3">
    <source>
        <dbReference type="ARBA" id="ARBA00006027"/>
    </source>
</evidence>
<keyword evidence="10 12" id="KW-0961">Cell wall biogenesis/degradation</keyword>
<comment type="caution">
    <text evidence="15">The sequence shown here is derived from an EMBL/GenBank/DDBJ whole genome shotgun (WGS) entry which is preliminary data.</text>
</comment>
<dbReference type="Gramene" id="arahy.Tifrunner.gnm2.ann2.Ah01g358500.1">
    <property type="protein sequence ID" value="arahy.Tifrunner.gnm2.ann2.Ah01g358500.1-CDS"/>
    <property type="gene ID" value="arahy.Tifrunner.gnm2.ann2.Ah01g358500"/>
</dbReference>
<dbReference type="AlphaFoldDB" id="A0A445ELS7"/>
<comment type="catalytic activity">
    <reaction evidence="12">
        <text>[(1-&gt;4)-alpha-D-galacturonosyl methyl ester](n) + n H2O = [(1-&gt;4)-alpha-D-galacturonosyl](n) + n methanol + n H(+)</text>
        <dbReference type="Rhea" id="RHEA:22380"/>
        <dbReference type="Rhea" id="RHEA-COMP:14570"/>
        <dbReference type="Rhea" id="RHEA-COMP:14573"/>
        <dbReference type="ChEBI" id="CHEBI:15377"/>
        <dbReference type="ChEBI" id="CHEBI:15378"/>
        <dbReference type="ChEBI" id="CHEBI:17790"/>
        <dbReference type="ChEBI" id="CHEBI:140522"/>
        <dbReference type="ChEBI" id="CHEBI:140523"/>
        <dbReference type="EC" id="3.1.1.11"/>
    </reaction>
</comment>
<dbReference type="InterPro" id="IPR033131">
    <property type="entry name" value="Pectinesterase_Asp_AS"/>
</dbReference>
<keyword evidence="6 12" id="KW-0134">Cell wall</keyword>
<dbReference type="InterPro" id="IPR018040">
    <property type="entry name" value="Pectinesterase_Tyr_AS"/>
</dbReference>
<dbReference type="SUPFAM" id="SSF101148">
    <property type="entry name" value="Plant invertase/pectin methylesterase inhibitor"/>
    <property type="match status" value="1"/>
</dbReference>
<dbReference type="STRING" id="3818.A0A445ELS7"/>
<keyword evidence="16" id="KW-1185">Reference proteome</keyword>
<dbReference type="SUPFAM" id="SSF51126">
    <property type="entry name" value="Pectin lyase-like"/>
    <property type="match status" value="1"/>
</dbReference>
<dbReference type="InterPro" id="IPR012334">
    <property type="entry name" value="Pectin_lyas_fold"/>
</dbReference>
<dbReference type="Gene3D" id="2.160.20.10">
    <property type="entry name" value="Single-stranded right-handed beta-helix, Pectin lyase-like"/>
    <property type="match status" value="1"/>
</dbReference>
<dbReference type="GO" id="GO:0004857">
    <property type="term" value="F:enzyme inhibitor activity"/>
    <property type="evidence" value="ECO:0007669"/>
    <property type="project" value="InterPro"/>
</dbReference>
<feature type="domain" description="Pectinesterase inhibitor" evidence="14">
    <location>
        <begin position="59"/>
        <end position="212"/>
    </location>
</feature>
<keyword evidence="9 12" id="KW-0063">Aspartyl esterase</keyword>
<accession>A0A445ELS7</accession>
<reference evidence="15 16" key="1">
    <citation type="submission" date="2019-01" db="EMBL/GenBank/DDBJ databases">
        <title>Sequencing of cultivated peanut Arachis hypogaea provides insights into genome evolution and oil improvement.</title>
        <authorList>
            <person name="Chen X."/>
        </authorList>
    </citation>
    <scope>NUCLEOTIDE SEQUENCE [LARGE SCALE GENOMIC DNA]</scope>
    <source>
        <strain evidence="16">cv. Fuhuasheng</strain>
        <tissue evidence="15">Leaves</tissue>
    </source>
</reference>
<name>A0A445ELS7_ARAHY</name>
<evidence type="ECO:0000256" key="1">
    <source>
        <dbReference type="ARBA" id="ARBA00004191"/>
    </source>
</evidence>
<dbReference type="CDD" id="cd15798">
    <property type="entry name" value="PMEI-like_3"/>
    <property type="match status" value="1"/>
</dbReference>
<evidence type="ECO:0000256" key="5">
    <source>
        <dbReference type="ARBA" id="ARBA00013229"/>
    </source>
</evidence>
<evidence type="ECO:0000256" key="8">
    <source>
        <dbReference type="ARBA" id="ARBA00022801"/>
    </source>
</evidence>
<dbReference type="EMBL" id="SDMP01000001">
    <property type="protein sequence ID" value="RYR76419.1"/>
    <property type="molecule type" value="Genomic_DNA"/>
</dbReference>
<dbReference type="InterPro" id="IPR006501">
    <property type="entry name" value="Pectinesterase_inhib_dom"/>
</dbReference>
<evidence type="ECO:0000256" key="11">
    <source>
        <dbReference type="PROSITE-ProRule" id="PRU10040"/>
    </source>
</evidence>
<dbReference type="PROSITE" id="PS00800">
    <property type="entry name" value="PECTINESTERASE_1"/>
    <property type="match status" value="1"/>
</dbReference>
<evidence type="ECO:0000256" key="4">
    <source>
        <dbReference type="ARBA" id="ARBA00007786"/>
    </source>
</evidence>
<sequence>MAGDHFNTMDDKKRKKRIALISVSSILLVAMVACVAVGIDKSAMEEEETSSTNTNTIVKNQKNVHVICESAEFKDRCEKSLEKATANGTTDTKQLIIAAFNATAEEIENQINDSSLVQKLVSDDRSKQALDICKEVLGYAIDDIHRSVHMMEKFELRRIGQYAYDLKIWIAGTLAHQQTCLEAFENVPTEAGKEMAKVLNTSLQLSSNALDIINGASKIYKSFNLDAFFGDSAAAPSPVPAGRRLLSDVDEGLPSWIEQGRRSLLEDPTRLKPDCVVAQDGSGNFKTLTEALQTVPKNNRKRFVIYVKAGIYKEYVNLQKSMSHVTIIGDGPTKTRFSGSKNYVDGLQTYYTSTFSVNAANFMAVNVGFENTAGAEKHQAVALRVTADQAVFYNCHMDGYQDTLYVQSQRQYYRDCTVTGTIDFVFGDAAGVFQNCTFIVRKPLETQQCMVTAGGRTKIDSPTALVFQDCHFTGTPELKSLPRKVSYLGRPWRLFSKVVIMDSDIDDIFSPEGYMPWMGTAFRDTCTYLEYNNRGPGAVTKGRVTWPGVRVVTSLEADLYYPGRFYEISNHTERDAWIVDSGVPYNLGPNSPFKLPSLSFSLPSITFPKLV</sequence>
<dbReference type="InterPro" id="IPR035513">
    <property type="entry name" value="Invertase/methylesterase_inhib"/>
</dbReference>
<evidence type="ECO:0000256" key="9">
    <source>
        <dbReference type="ARBA" id="ARBA00023085"/>
    </source>
</evidence>
<proteinExistence type="inferred from homology"/>
<dbReference type="SMART" id="SM00856">
    <property type="entry name" value="PMEI"/>
    <property type="match status" value="1"/>
</dbReference>
<dbReference type="Pfam" id="PF01095">
    <property type="entry name" value="Pectinesterase"/>
    <property type="match status" value="1"/>
</dbReference>
<evidence type="ECO:0000256" key="7">
    <source>
        <dbReference type="ARBA" id="ARBA00022525"/>
    </source>
</evidence>
<dbReference type="OrthoDB" id="2019149at2759"/>
<dbReference type="GO" id="GO:0030599">
    <property type="term" value="F:pectinesterase activity"/>
    <property type="evidence" value="ECO:0007669"/>
    <property type="project" value="UniProtKB-UniRule"/>
</dbReference>
<keyword evidence="13" id="KW-0472">Membrane</keyword>
<keyword evidence="7 12" id="KW-0964">Secreted</keyword>
<evidence type="ECO:0000256" key="10">
    <source>
        <dbReference type="ARBA" id="ARBA00023316"/>
    </source>
</evidence>
<gene>
    <name evidence="15" type="ORF">Ahy_A01g001006</name>
</gene>